<dbReference type="EMBL" id="MT144284">
    <property type="protein sequence ID" value="QJA51703.1"/>
    <property type="molecule type" value="Genomic_DNA"/>
</dbReference>
<accession>A0A6H1ZUU5</accession>
<reference evidence="1" key="1">
    <citation type="submission" date="2020-03" db="EMBL/GenBank/DDBJ databases">
        <title>The deep terrestrial virosphere.</title>
        <authorList>
            <person name="Holmfeldt K."/>
            <person name="Nilsson E."/>
            <person name="Simone D."/>
            <person name="Lopez-Fernandez M."/>
            <person name="Wu X."/>
            <person name="de Brujin I."/>
            <person name="Lundin D."/>
            <person name="Andersson A."/>
            <person name="Bertilsson S."/>
            <person name="Dopson M."/>
        </authorList>
    </citation>
    <scope>NUCLEOTIDE SEQUENCE</scope>
    <source>
        <strain evidence="1">TM448A02256</strain>
        <strain evidence="2">TM448B02122</strain>
    </source>
</reference>
<gene>
    <name evidence="1" type="ORF">TM448A02256_0003</name>
    <name evidence="2" type="ORF">TM448B02122_0011</name>
</gene>
<name>A0A6H1ZUU5_9ZZZZ</name>
<dbReference type="AlphaFoldDB" id="A0A6H1ZUU5"/>
<organism evidence="1">
    <name type="scientific">viral metagenome</name>
    <dbReference type="NCBI Taxonomy" id="1070528"/>
    <lineage>
        <taxon>unclassified sequences</taxon>
        <taxon>metagenomes</taxon>
        <taxon>organismal metagenomes</taxon>
    </lineage>
</organism>
<dbReference type="EMBL" id="MT144878">
    <property type="protein sequence ID" value="QJI00823.1"/>
    <property type="molecule type" value="Genomic_DNA"/>
</dbReference>
<proteinExistence type="predicted"/>
<sequence>MKIVKNTYPEYLNCPHGEIGDKVEWSLYRGSFHLVRVADGKSVFSTAPVNRDGNLRSNGKPPVLTGIIARVKSKGWILEIL</sequence>
<protein>
    <submittedName>
        <fullName evidence="1">Uncharacterized protein</fullName>
    </submittedName>
</protein>
<evidence type="ECO:0000313" key="2">
    <source>
        <dbReference type="EMBL" id="QJI00823.1"/>
    </source>
</evidence>
<evidence type="ECO:0000313" key="1">
    <source>
        <dbReference type="EMBL" id="QJA51703.1"/>
    </source>
</evidence>